<reference evidence="4" key="1">
    <citation type="submission" date="2022-01" db="EMBL/GenBank/DDBJ databases">
        <title>Genome sequencing of Zunongwangia sp. M21534 genome.</title>
        <authorList>
            <person name="Chen Y."/>
            <person name="Dong C."/>
            <person name="Shao Z."/>
        </authorList>
    </citation>
    <scope>NUCLEOTIDE SEQUENCE</scope>
    <source>
        <strain evidence="4">MCCC M21534</strain>
    </source>
</reference>
<organism evidence="4 5">
    <name type="scientific">Zunongwangia pacifica</name>
    <dbReference type="NCBI Taxonomy" id="2911062"/>
    <lineage>
        <taxon>Bacteria</taxon>
        <taxon>Pseudomonadati</taxon>
        <taxon>Bacteroidota</taxon>
        <taxon>Flavobacteriia</taxon>
        <taxon>Flavobacteriales</taxon>
        <taxon>Flavobacteriaceae</taxon>
        <taxon>Zunongwangia</taxon>
    </lineage>
</organism>
<evidence type="ECO:0000313" key="5">
    <source>
        <dbReference type="Proteomes" id="UP001139521"/>
    </source>
</evidence>
<dbReference type="PANTHER" id="PTHR20857:SF15">
    <property type="entry name" value="THIAMINE-PHOSPHATE SYNTHASE"/>
    <property type="match status" value="1"/>
</dbReference>
<dbReference type="AlphaFoldDB" id="A0A9X2CM24"/>
<dbReference type="Gene3D" id="3.20.20.70">
    <property type="entry name" value="Aldolase class I"/>
    <property type="match status" value="1"/>
</dbReference>
<name>A0A9X2CM24_9FLAO</name>
<proteinExistence type="predicted"/>
<dbReference type="Proteomes" id="UP001139521">
    <property type="component" value="Unassembled WGS sequence"/>
</dbReference>
<keyword evidence="5" id="KW-1185">Reference proteome</keyword>
<dbReference type="Pfam" id="PF02581">
    <property type="entry name" value="TMP-TENI"/>
    <property type="match status" value="1"/>
</dbReference>
<dbReference type="InterPro" id="IPR036206">
    <property type="entry name" value="ThiamineP_synth_sf"/>
</dbReference>
<dbReference type="CDD" id="cd00564">
    <property type="entry name" value="TMP_TenI"/>
    <property type="match status" value="1"/>
</dbReference>
<dbReference type="GO" id="GO:0005737">
    <property type="term" value="C:cytoplasm"/>
    <property type="evidence" value="ECO:0007669"/>
    <property type="project" value="TreeGrafter"/>
</dbReference>
<protein>
    <submittedName>
        <fullName evidence="4">Thiamine phosphate synthase</fullName>
    </submittedName>
</protein>
<dbReference type="GO" id="GO:0009228">
    <property type="term" value="P:thiamine biosynthetic process"/>
    <property type="evidence" value="ECO:0007669"/>
    <property type="project" value="UniProtKB-KW"/>
</dbReference>
<accession>A0A9X2CM24</accession>
<dbReference type="PANTHER" id="PTHR20857">
    <property type="entry name" value="THIAMINE-PHOSPHATE PYROPHOSPHORYLASE"/>
    <property type="match status" value="1"/>
</dbReference>
<dbReference type="InterPro" id="IPR022998">
    <property type="entry name" value="ThiamineP_synth_TenI"/>
</dbReference>
<evidence type="ECO:0000313" key="4">
    <source>
        <dbReference type="EMBL" id="MCL6220681.1"/>
    </source>
</evidence>
<feature type="domain" description="Thiamine phosphate synthase/TenI" evidence="3">
    <location>
        <begin position="4"/>
        <end position="179"/>
    </location>
</feature>
<dbReference type="InterPro" id="IPR013785">
    <property type="entry name" value="Aldolase_TIM"/>
</dbReference>
<evidence type="ECO:0000256" key="1">
    <source>
        <dbReference type="ARBA" id="ARBA00004948"/>
    </source>
</evidence>
<evidence type="ECO:0000256" key="2">
    <source>
        <dbReference type="ARBA" id="ARBA00022977"/>
    </source>
</evidence>
<keyword evidence="2" id="KW-0784">Thiamine biosynthesis</keyword>
<comment type="pathway">
    <text evidence="1">Cofactor biosynthesis; thiamine diphosphate biosynthesis.</text>
</comment>
<dbReference type="RefSeq" id="WP_249603369.1">
    <property type="nucleotide sequence ID" value="NZ_JAKHSK010000050.1"/>
</dbReference>
<gene>
    <name evidence="4" type="ORF">L1967_20500</name>
</gene>
<sequence>MLIVISAEKFIENEESHLKSILADGLETLHIRKPEVSFEELKHWLQQFEPEYRSKMVLHQHHELAREFSLKGIHLKENFRINLNEDLEEYVKSFQQERFTVSTSYHQKESLLASSIFDYCFLSPVFSSISKADYTGKLFRVFQVMDIQQKVIALGGINSEKIPLIRKMGFSGGAVLGAVWKQDNPVDSFNKIQQQYESVFR</sequence>
<evidence type="ECO:0000259" key="3">
    <source>
        <dbReference type="Pfam" id="PF02581"/>
    </source>
</evidence>
<comment type="caution">
    <text evidence="4">The sequence shown here is derived from an EMBL/GenBank/DDBJ whole genome shotgun (WGS) entry which is preliminary data.</text>
</comment>
<dbReference type="SUPFAM" id="SSF51391">
    <property type="entry name" value="Thiamin phosphate synthase"/>
    <property type="match status" value="1"/>
</dbReference>
<dbReference type="EMBL" id="JAKHSK010000050">
    <property type="protein sequence ID" value="MCL6220681.1"/>
    <property type="molecule type" value="Genomic_DNA"/>
</dbReference>
<dbReference type="GO" id="GO:0004789">
    <property type="term" value="F:thiamine-phosphate diphosphorylase activity"/>
    <property type="evidence" value="ECO:0007669"/>
    <property type="project" value="TreeGrafter"/>
</dbReference>